<dbReference type="AlphaFoldDB" id="A0AA36APV1"/>
<dbReference type="SUPFAM" id="SSF48371">
    <property type="entry name" value="ARM repeat"/>
    <property type="match status" value="1"/>
</dbReference>
<dbReference type="InterPro" id="IPR016024">
    <property type="entry name" value="ARM-type_fold"/>
</dbReference>
<dbReference type="EMBL" id="OX597816">
    <property type="protein sequence ID" value="CAI9719474.1"/>
    <property type="molecule type" value="Genomic_DNA"/>
</dbReference>
<organism evidence="1 2">
    <name type="scientific">Octopus vulgaris</name>
    <name type="common">Common octopus</name>
    <dbReference type="NCBI Taxonomy" id="6645"/>
    <lineage>
        <taxon>Eukaryota</taxon>
        <taxon>Metazoa</taxon>
        <taxon>Spiralia</taxon>
        <taxon>Lophotrochozoa</taxon>
        <taxon>Mollusca</taxon>
        <taxon>Cephalopoda</taxon>
        <taxon>Coleoidea</taxon>
        <taxon>Octopodiformes</taxon>
        <taxon>Octopoda</taxon>
        <taxon>Incirrata</taxon>
        <taxon>Octopodidae</taxon>
        <taxon>Octopus</taxon>
    </lineage>
</organism>
<protein>
    <submittedName>
        <fullName evidence="1">Cytosolic carboxypeptidase 1-like</fullName>
    </submittedName>
</protein>
<dbReference type="Proteomes" id="UP001162480">
    <property type="component" value="Chromosome 3"/>
</dbReference>
<reference evidence="1" key="1">
    <citation type="submission" date="2023-08" db="EMBL/GenBank/DDBJ databases">
        <authorList>
            <person name="Alioto T."/>
            <person name="Alioto T."/>
            <person name="Gomez Garrido J."/>
        </authorList>
    </citation>
    <scope>NUCLEOTIDE SEQUENCE</scope>
</reference>
<proteinExistence type="predicted"/>
<accession>A0AA36APV1</accession>
<evidence type="ECO:0000313" key="2">
    <source>
        <dbReference type="Proteomes" id="UP001162480"/>
    </source>
</evidence>
<name>A0AA36APV1_OCTVU</name>
<evidence type="ECO:0000313" key="1">
    <source>
        <dbReference type="EMBL" id="CAI9719474.1"/>
    </source>
</evidence>
<dbReference type="GO" id="GO:0004180">
    <property type="term" value="F:carboxypeptidase activity"/>
    <property type="evidence" value="ECO:0007669"/>
    <property type="project" value="UniProtKB-KW"/>
</dbReference>
<sequence length="392" mass="44726">MTRKISPREASAALINNTDQNLILTVYTHANILIYIRVTYTYSNKRKQATFFTGRSALDRMMEETRCKKMIDNQPQGGKMDRSGSRSNQFLQTIERICSRPSYMCGGSRRDAAEDLLQLRFATGKIHLIITSSKFDAASKESFIRQNGLPILIMALRAAPSEKQIVDNIISTLLELLHKSSNSKYLAILVNCDACSILLQILMSEYKESLPRECLMMQLHQLLAKIGTKDPKFPVKGRLSQALVITLNLIKTNTTHYKNLLPLLRVLKMYSSNNINASYLVKNACIQLMTRIVTNCCKNHSAIIKHALEILCNLTKTKKHAVRAVNFDNIPTFLTMHCEWHPNNSKHKYVTERRLILTFLKNLTNTNEDLTIQQSNEAFFTFTVLTLLMDVF</sequence>
<keyword evidence="2" id="KW-1185">Reference proteome</keyword>
<gene>
    <name evidence="1" type="ORF">OCTVUL_1B008005</name>
</gene>
<dbReference type="Pfam" id="PF25571">
    <property type="entry name" value="TPR_CCP1_N"/>
    <property type="match status" value="1"/>
</dbReference>
<dbReference type="Gene3D" id="1.25.10.10">
    <property type="entry name" value="Leucine-rich Repeat Variant"/>
    <property type="match status" value="1"/>
</dbReference>
<dbReference type="InterPro" id="IPR011989">
    <property type="entry name" value="ARM-like"/>
</dbReference>